<dbReference type="Proteomes" id="UP000035068">
    <property type="component" value="Unassembled WGS sequence"/>
</dbReference>
<evidence type="ECO:0000313" key="2">
    <source>
        <dbReference type="EMBL" id="KIH77884.1"/>
    </source>
</evidence>
<dbReference type="PROSITE" id="PS51257">
    <property type="entry name" value="PROKAR_LIPOPROTEIN"/>
    <property type="match status" value="1"/>
</dbReference>
<dbReference type="RefSeq" id="WP_139172212.1">
    <property type="nucleotide sequence ID" value="NZ_JWJD01000001.1"/>
</dbReference>
<sequence>MRTLMVLFIALALTTFGCQRDNESTPPPVATSAVPDTAHPEPPPTAPEVTDPSALLEFASLAIPQWRALNNEQPTLVLISQDPFLQLIPESRHEAAATLVRNGSAEELRRHAAPDRPDPHLLPSQVLRAALDAGFFSRVIWILPTKESPQTLDVEIFRRQLFDSGLLDEQEVQTLAADPRGFRLTLAGIPLEAVVPGHFPEISGPVALHVDLGFFQALYRNEVKSPVFELMRETLSELPMEDLDLRAATLSMGQGEGRVSVDMRFLGHRLARIFTEPGMLTRPQPRAWHEHGDILYLATFLEMDRVLETAREAAARWTDDAPLQFELYRALRTRRAGSEALEALARTVALDPGYAVEYLNLAALARTRELPDQELRMLEMAAAEDSRNPFLPLRMAEVYLELGKALEAAELLRELADLPWSEVHYPWIPQYIASLMED</sequence>
<reference evidence="2 3" key="1">
    <citation type="submission" date="2014-12" db="EMBL/GenBank/DDBJ databases">
        <title>Genomes of Geoalkalibacter ferrihydriticus and Geoalkalibacter subterraneus, two haloalkaliphilic metal-reducing members of the Geobacteraceae.</title>
        <authorList>
            <person name="Badalamenti J.P."/>
            <person name="Torres C.I."/>
            <person name="Krajmalnik-Brown R."/>
            <person name="Bond D.R."/>
        </authorList>
    </citation>
    <scope>NUCLEOTIDE SEQUENCE [LARGE SCALE GENOMIC DNA]</scope>
    <source>
        <strain evidence="2 3">DSM 17813</strain>
    </source>
</reference>
<dbReference type="EMBL" id="JWJD01000001">
    <property type="protein sequence ID" value="KIH77884.1"/>
    <property type="molecule type" value="Genomic_DNA"/>
</dbReference>
<dbReference type="SUPFAM" id="SSF48452">
    <property type="entry name" value="TPR-like"/>
    <property type="match status" value="1"/>
</dbReference>
<gene>
    <name evidence="2" type="ORF">GFER_04495</name>
</gene>
<evidence type="ECO:0000313" key="3">
    <source>
        <dbReference type="Proteomes" id="UP000035068"/>
    </source>
</evidence>
<evidence type="ECO:0000256" key="1">
    <source>
        <dbReference type="SAM" id="MobiDB-lite"/>
    </source>
</evidence>
<dbReference type="InterPro" id="IPR011990">
    <property type="entry name" value="TPR-like_helical_dom_sf"/>
</dbReference>
<feature type="region of interest" description="Disordered" evidence="1">
    <location>
        <begin position="19"/>
        <end position="49"/>
    </location>
</feature>
<dbReference type="Gene3D" id="1.25.40.10">
    <property type="entry name" value="Tetratricopeptide repeat domain"/>
    <property type="match status" value="1"/>
</dbReference>
<keyword evidence="3" id="KW-1185">Reference proteome</keyword>
<name>A0A0C2DWP6_9BACT</name>
<comment type="caution">
    <text evidence="2">The sequence shown here is derived from an EMBL/GenBank/DDBJ whole genome shotgun (WGS) entry which is preliminary data.</text>
</comment>
<organism evidence="2 3">
    <name type="scientific">Geoalkalibacter ferrihydriticus DSM 17813</name>
    <dbReference type="NCBI Taxonomy" id="1121915"/>
    <lineage>
        <taxon>Bacteria</taxon>
        <taxon>Pseudomonadati</taxon>
        <taxon>Thermodesulfobacteriota</taxon>
        <taxon>Desulfuromonadia</taxon>
        <taxon>Desulfuromonadales</taxon>
        <taxon>Geoalkalibacteraceae</taxon>
        <taxon>Geoalkalibacter</taxon>
    </lineage>
</organism>
<proteinExistence type="predicted"/>
<accession>A0A0C2DWP6</accession>
<dbReference type="AlphaFoldDB" id="A0A0C2DWP6"/>
<protein>
    <submittedName>
        <fullName evidence="2">Uncharacterized protein</fullName>
    </submittedName>
</protein>